<dbReference type="EMBL" id="JAAMPC010000003">
    <property type="protein sequence ID" value="KAG2320436.1"/>
    <property type="molecule type" value="Genomic_DNA"/>
</dbReference>
<comment type="caution">
    <text evidence="1">The sequence shown here is derived from an EMBL/GenBank/DDBJ whole genome shotgun (WGS) entry which is preliminary data.</text>
</comment>
<dbReference type="AlphaFoldDB" id="A0A8X7VYX3"/>
<evidence type="ECO:0000313" key="1">
    <source>
        <dbReference type="EMBL" id="KAG2320436.1"/>
    </source>
</evidence>
<organism evidence="1 2">
    <name type="scientific">Brassica carinata</name>
    <name type="common">Ethiopian mustard</name>
    <name type="synonym">Abyssinian cabbage</name>
    <dbReference type="NCBI Taxonomy" id="52824"/>
    <lineage>
        <taxon>Eukaryota</taxon>
        <taxon>Viridiplantae</taxon>
        <taxon>Streptophyta</taxon>
        <taxon>Embryophyta</taxon>
        <taxon>Tracheophyta</taxon>
        <taxon>Spermatophyta</taxon>
        <taxon>Magnoliopsida</taxon>
        <taxon>eudicotyledons</taxon>
        <taxon>Gunneridae</taxon>
        <taxon>Pentapetalae</taxon>
        <taxon>rosids</taxon>
        <taxon>malvids</taxon>
        <taxon>Brassicales</taxon>
        <taxon>Brassicaceae</taxon>
        <taxon>Brassiceae</taxon>
        <taxon>Brassica</taxon>
    </lineage>
</organism>
<sequence length="128" mass="14504">MGNAMLQTLLGMVPKVCELTWTTYGHLTRPRSHKKVISRARSSLEQDNLRDGRYFMIFNPFIYKGPTDGTLSLSLVSTDPSPSIISYKSCSWAIPLRKAKKACWMNGPIFGYFWAEMEFLSSTTLGKK</sequence>
<accession>A0A8X7VYX3</accession>
<reference evidence="1 2" key="1">
    <citation type="submission" date="2020-02" db="EMBL/GenBank/DDBJ databases">
        <authorList>
            <person name="Ma Q."/>
            <person name="Huang Y."/>
            <person name="Song X."/>
            <person name="Pei D."/>
        </authorList>
    </citation>
    <scope>NUCLEOTIDE SEQUENCE [LARGE SCALE GENOMIC DNA]</scope>
    <source>
        <strain evidence="1">Sxm20200214</strain>
        <tissue evidence="1">Leaf</tissue>
    </source>
</reference>
<keyword evidence="2" id="KW-1185">Reference proteome</keyword>
<gene>
    <name evidence="1" type="ORF">Bca52824_013649</name>
</gene>
<dbReference type="Proteomes" id="UP000886595">
    <property type="component" value="Unassembled WGS sequence"/>
</dbReference>
<evidence type="ECO:0000313" key="2">
    <source>
        <dbReference type="Proteomes" id="UP000886595"/>
    </source>
</evidence>
<name>A0A8X7VYX3_BRACI</name>
<dbReference type="OrthoDB" id="10358343at2759"/>
<protein>
    <submittedName>
        <fullName evidence="1">Uncharacterized protein</fullName>
    </submittedName>
</protein>
<proteinExistence type="predicted"/>